<dbReference type="RefSeq" id="WP_043602004.1">
    <property type="nucleotide sequence ID" value="NZ_AXCY01000001.1"/>
</dbReference>
<evidence type="ECO:0000259" key="2">
    <source>
        <dbReference type="Pfam" id="PF07811"/>
    </source>
</evidence>
<evidence type="ECO:0000313" key="3">
    <source>
        <dbReference type="EMBL" id="KGM12784.1"/>
    </source>
</evidence>
<name>A0A0A0C066_9CELL</name>
<dbReference type="OrthoDB" id="4869119at2"/>
<keyword evidence="1" id="KW-1133">Transmembrane helix</keyword>
<dbReference type="Pfam" id="PF07811">
    <property type="entry name" value="TadE"/>
    <property type="match status" value="1"/>
</dbReference>
<protein>
    <submittedName>
        <fullName evidence="3">Membrane protein</fullName>
    </submittedName>
</protein>
<dbReference type="InterPro" id="IPR012495">
    <property type="entry name" value="TadE-like_dom"/>
</dbReference>
<reference evidence="3 4" key="1">
    <citation type="submission" date="2013-08" db="EMBL/GenBank/DDBJ databases">
        <title>Genome sequencing of Cellulomonas carbonis T26.</title>
        <authorList>
            <person name="Chen F."/>
            <person name="Li Y."/>
            <person name="Wang G."/>
        </authorList>
    </citation>
    <scope>NUCLEOTIDE SEQUENCE [LARGE SCALE GENOMIC DNA]</scope>
    <source>
        <strain evidence="3 4">T26</strain>
    </source>
</reference>
<sequence>MTPFDGRDRERGSVTLELAVLTPALILLLGALVLAGRVQMAASAVEHATAAAARAASIERTVEGARAAAQQTVDRETAASGLPCSSSVVQVDPSGLAAPLGTTASVTVRASCTVTMADLAVPGLPGSRTLTAEATSAVDRYRTR</sequence>
<feature type="domain" description="TadE-like" evidence="2">
    <location>
        <begin position="12"/>
        <end position="54"/>
    </location>
</feature>
<organism evidence="3 4">
    <name type="scientific">Cellulomonas carbonis T26</name>
    <dbReference type="NCBI Taxonomy" id="947969"/>
    <lineage>
        <taxon>Bacteria</taxon>
        <taxon>Bacillati</taxon>
        <taxon>Actinomycetota</taxon>
        <taxon>Actinomycetes</taxon>
        <taxon>Micrococcales</taxon>
        <taxon>Cellulomonadaceae</taxon>
        <taxon>Cellulomonas</taxon>
    </lineage>
</organism>
<accession>A0A0A0C066</accession>
<reference evidence="3 4" key="2">
    <citation type="journal article" date="2015" name="Stand. Genomic Sci.">
        <title>Draft genome sequence of Cellulomonas carbonis T26(T) and comparative analysis of six Cellulomonas genomes.</title>
        <authorList>
            <person name="Zhuang W."/>
            <person name="Zhang S."/>
            <person name="Xia X."/>
            <person name="Wang G."/>
        </authorList>
    </citation>
    <scope>NUCLEOTIDE SEQUENCE [LARGE SCALE GENOMIC DNA]</scope>
    <source>
        <strain evidence="3 4">T26</strain>
    </source>
</reference>
<proteinExistence type="predicted"/>
<evidence type="ECO:0000256" key="1">
    <source>
        <dbReference type="SAM" id="Phobius"/>
    </source>
</evidence>
<feature type="transmembrane region" description="Helical" evidence="1">
    <location>
        <begin position="12"/>
        <end position="35"/>
    </location>
</feature>
<keyword evidence="1" id="KW-0812">Transmembrane</keyword>
<dbReference type="EMBL" id="AXCY01000001">
    <property type="protein sequence ID" value="KGM12784.1"/>
    <property type="molecule type" value="Genomic_DNA"/>
</dbReference>
<keyword evidence="1" id="KW-0472">Membrane</keyword>
<dbReference type="Proteomes" id="UP000029839">
    <property type="component" value="Unassembled WGS sequence"/>
</dbReference>
<gene>
    <name evidence="3" type="ORF">N868_00490</name>
</gene>
<keyword evidence="4" id="KW-1185">Reference proteome</keyword>
<comment type="caution">
    <text evidence="3">The sequence shown here is derived from an EMBL/GenBank/DDBJ whole genome shotgun (WGS) entry which is preliminary data.</text>
</comment>
<evidence type="ECO:0000313" key="4">
    <source>
        <dbReference type="Proteomes" id="UP000029839"/>
    </source>
</evidence>
<dbReference type="AlphaFoldDB" id="A0A0A0C066"/>